<protein>
    <submittedName>
        <fullName evidence="1">Uncharacterized protein</fullName>
    </submittedName>
</protein>
<reference evidence="1" key="1">
    <citation type="submission" date="2021-12" db="EMBL/GenBank/DDBJ databases">
        <authorList>
            <person name="King R."/>
        </authorList>
    </citation>
    <scope>NUCLEOTIDE SEQUENCE</scope>
</reference>
<evidence type="ECO:0000313" key="2">
    <source>
        <dbReference type="Proteomes" id="UP001153714"/>
    </source>
</evidence>
<reference evidence="1" key="2">
    <citation type="submission" date="2022-10" db="EMBL/GenBank/DDBJ databases">
        <authorList>
            <consortium name="ENA_rothamsted_submissions"/>
            <consortium name="culmorum"/>
            <person name="King R."/>
        </authorList>
    </citation>
    <scope>NUCLEOTIDE SEQUENCE</scope>
</reference>
<accession>A0A9N9RAJ9</accession>
<gene>
    <name evidence="1" type="ORF">DIATSA_LOCUS10446</name>
</gene>
<sequence>MYWGARAAGSYHSALVTRAYLPHASLLASNAPREHVYFCSFKFPAIYCVLKHGDINQSTKTTQGRMKTIKEWENLTNFLNSDATVETKTTEKWKKKAAKIPKAAYGTGGGPALQIRLTELEERVLNIIGPQSSTGLPVIEAGLPINIDSDKTATIPPSLNENEDSPSIIITVPQIDSENITIIIKP</sequence>
<keyword evidence="2" id="KW-1185">Reference proteome</keyword>
<organism evidence="1 2">
    <name type="scientific">Diatraea saccharalis</name>
    <name type="common">sugarcane borer</name>
    <dbReference type="NCBI Taxonomy" id="40085"/>
    <lineage>
        <taxon>Eukaryota</taxon>
        <taxon>Metazoa</taxon>
        <taxon>Ecdysozoa</taxon>
        <taxon>Arthropoda</taxon>
        <taxon>Hexapoda</taxon>
        <taxon>Insecta</taxon>
        <taxon>Pterygota</taxon>
        <taxon>Neoptera</taxon>
        <taxon>Endopterygota</taxon>
        <taxon>Lepidoptera</taxon>
        <taxon>Glossata</taxon>
        <taxon>Ditrysia</taxon>
        <taxon>Pyraloidea</taxon>
        <taxon>Crambidae</taxon>
        <taxon>Crambinae</taxon>
        <taxon>Diatraea</taxon>
    </lineage>
</organism>
<dbReference type="EMBL" id="OU893336">
    <property type="protein sequence ID" value="CAG9792965.1"/>
    <property type="molecule type" value="Genomic_DNA"/>
</dbReference>
<name>A0A9N9RAJ9_9NEOP</name>
<evidence type="ECO:0000313" key="1">
    <source>
        <dbReference type="EMBL" id="CAG9792965.1"/>
    </source>
</evidence>
<dbReference type="AlphaFoldDB" id="A0A9N9RAJ9"/>
<dbReference type="OrthoDB" id="8053018at2759"/>
<dbReference type="Proteomes" id="UP001153714">
    <property type="component" value="Chromosome 5"/>
</dbReference>
<proteinExistence type="predicted"/>